<feature type="domain" description="F-box" evidence="1">
    <location>
        <begin position="24"/>
        <end position="72"/>
    </location>
</feature>
<keyword evidence="3" id="KW-1185">Reference proteome</keyword>
<gene>
    <name evidence="2" type="ORF">TGAM01_v205038</name>
</gene>
<protein>
    <recommendedName>
        <fullName evidence="1">F-box domain-containing protein</fullName>
    </recommendedName>
</protein>
<dbReference type="GeneID" id="29983589"/>
<dbReference type="Proteomes" id="UP000054821">
    <property type="component" value="Unassembled WGS sequence"/>
</dbReference>
<organism evidence="2 3">
    <name type="scientific">Trichoderma gamsii</name>
    <dbReference type="NCBI Taxonomy" id="398673"/>
    <lineage>
        <taxon>Eukaryota</taxon>
        <taxon>Fungi</taxon>
        <taxon>Dikarya</taxon>
        <taxon>Ascomycota</taxon>
        <taxon>Pezizomycotina</taxon>
        <taxon>Sordariomycetes</taxon>
        <taxon>Hypocreomycetidae</taxon>
        <taxon>Hypocreales</taxon>
        <taxon>Hypocreaceae</taxon>
        <taxon>Trichoderma</taxon>
    </lineage>
</organism>
<evidence type="ECO:0000313" key="2">
    <source>
        <dbReference type="EMBL" id="PON26094.1"/>
    </source>
</evidence>
<reference evidence="2 3" key="1">
    <citation type="journal article" date="2016" name="Genome Announc.">
        <title>Draft Whole-Genome Sequence of Trichoderma gamsii T6085, a Promising Biocontrol Agent of Fusarium Head Blight on Wheat.</title>
        <authorList>
            <person name="Baroncelli R."/>
            <person name="Zapparata A."/>
            <person name="Piaggeschi G."/>
            <person name="Sarrocco S."/>
            <person name="Vannacci G."/>
        </authorList>
    </citation>
    <scope>NUCLEOTIDE SEQUENCE [LARGE SCALE GENOMIC DNA]</scope>
    <source>
        <strain evidence="2 3">T6085</strain>
    </source>
</reference>
<dbReference type="STRING" id="398673.A0A2P4ZPA1"/>
<sequence>MPLLQSLYALYRWFFPDPTPAAPNCPILGLPDELVLCITGHLAAHDQFLLTQTCRTMRRLVSRDWNEYLRSRSLSERNNFLIAVAYGSPYHWACETCGRLHTIDPDDLPSVSRSPTCVQPIEYGARIWARYYLEHHHIQLALKLYGRGVNTNYLEGLLTTHHYTTISSDLTISYTARPRIAEGHFLLRERIIVGNGNNRATYSNMQHSWMTICPHMAMVDSPWDYRGMVAWLHQTAELYQAVTQAILHPGQEIHRHCRWCPTDYSAFYHQRHGQLVFSAWHDFGAYGSVSNPYWSSQARRQTGRGHQLPPRFSRMPGASRAAYTNRRLWRL</sequence>
<dbReference type="AlphaFoldDB" id="A0A2P4ZPA1"/>
<dbReference type="InterPro" id="IPR001810">
    <property type="entry name" value="F-box_dom"/>
</dbReference>
<dbReference type="RefSeq" id="XP_018663203.1">
    <property type="nucleotide sequence ID" value="XM_018803506.1"/>
</dbReference>
<dbReference type="InterPro" id="IPR036047">
    <property type="entry name" value="F-box-like_dom_sf"/>
</dbReference>
<dbReference type="PROSITE" id="PS50181">
    <property type="entry name" value="FBOX"/>
    <property type="match status" value="1"/>
</dbReference>
<dbReference type="Pfam" id="PF12937">
    <property type="entry name" value="F-box-like"/>
    <property type="match status" value="1"/>
</dbReference>
<name>A0A2P4ZPA1_9HYPO</name>
<evidence type="ECO:0000313" key="3">
    <source>
        <dbReference type="Proteomes" id="UP000054821"/>
    </source>
</evidence>
<dbReference type="EMBL" id="JPDN02000015">
    <property type="protein sequence ID" value="PON26094.1"/>
    <property type="molecule type" value="Genomic_DNA"/>
</dbReference>
<comment type="caution">
    <text evidence="2">The sequence shown here is derived from an EMBL/GenBank/DDBJ whole genome shotgun (WGS) entry which is preliminary data.</text>
</comment>
<accession>A0A2P4ZPA1</accession>
<proteinExistence type="predicted"/>
<dbReference type="SUPFAM" id="SSF81383">
    <property type="entry name" value="F-box domain"/>
    <property type="match status" value="1"/>
</dbReference>
<evidence type="ECO:0000259" key="1">
    <source>
        <dbReference type="PROSITE" id="PS50181"/>
    </source>
</evidence>
<dbReference type="CDD" id="cd09917">
    <property type="entry name" value="F-box_SF"/>
    <property type="match status" value="1"/>
</dbReference>